<evidence type="ECO:0008006" key="3">
    <source>
        <dbReference type="Google" id="ProtNLM"/>
    </source>
</evidence>
<dbReference type="Proteomes" id="UP000007844">
    <property type="component" value="Chromosome"/>
</dbReference>
<dbReference type="RefSeq" id="WP_014259626.1">
    <property type="nucleotide sequence ID" value="NC_016629.1"/>
</dbReference>
<gene>
    <name evidence="1" type="ORF">Desaf_1505</name>
</gene>
<organism evidence="1 2">
    <name type="scientific">Desulfocurvibacter africanus subsp. africanus str. Walvis Bay</name>
    <dbReference type="NCBI Taxonomy" id="690850"/>
    <lineage>
        <taxon>Bacteria</taxon>
        <taxon>Pseudomonadati</taxon>
        <taxon>Thermodesulfobacteriota</taxon>
        <taxon>Desulfovibrionia</taxon>
        <taxon>Desulfovibrionales</taxon>
        <taxon>Desulfovibrionaceae</taxon>
        <taxon>Desulfocurvibacter</taxon>
    </lineage>
</organism>
<keyword evidence="2" id="KW-1185">Reference proteome</keyword>
<dbReference type="KEGG" id="daf:Desaf_1505"/>
<reference evidence="1 2" key="1">
    <citation type="journal article" date="2011" name="J. Bacteriol.">
        <title>Genome sequence of the mercury-methylating and pleomorphic Desulfovibrio africanus Strain Walvis Bay.</title>
        <authorList>
            <person name="Brown S.D."/>
            <person name="Wall J.D."/>
            <person name="Kucken A.M."/>
            <person name="Gilmour C.C."/>
            <person name="Podar M."/>
            <person name="Brandt C.C."/>
            <person name="Teshima H."/>
            <person name="Detter J.C."/>
            <person name="Han C.S."/>
            <person name="Land M.L."/>
            <person name="Lucas S."/>
            <person name="Han J."/>
            <person name="Pennacchio L."/>
            <person name="Nolan M."/>
            <person name="Pitluck S."/>
            <person name="Woyke T."/>
            <person name="Goodwin L."/>
            <person name="Palumbo A.V."/>
            <person name="Elias D.A."/>
        </authorList>
    </citation>
    <scope>NUCLEOTIDE SEQUENCE [LARGE SCALE GENOMIC DNA]</scope>
    <source>
        <strain evidence="1 2">Walvis Bay</strain>
    </source>
</reference>
<accession>F3Z0L8</accession>
<dbReference type="AlphaFoldDB" id="F3Z0L8"/>
<evidence type="ECO:0000313" key="2">
    <source>
        <dbReference type="Proteomes" id="UP000007844"/>
    </source>
</evidence>
<sequence>MIDKHTYVNELMLELPNLFSDAKKAEQAVDIVFGLIKDKVGNELVEIAGIGEFRTEQGRVVFTPTRSLMDRISESSSH</sequence>
<dbReference type="HOGENOM" id="CLU_2616197_0_0_7"/>
<dbReference type="EMBL" id="CP003221">
    <property type="protein sequence ID" value="EGJ49842.1"/>
    <property type="molecule type" value="Genomic_DNA"/>
</dbReference>
<proteinExistence type="predicted"/>
<name>F3Z0L8_DESAF</name>
<evidence type="ECO:0000313" key="1">
    <source>
        <dbReference type="EMBL" id="EGJ49842.1"/>
    </source>
</evidence>
<protein>
    <recommendedName>
        <fullName evidence="3">Histone family protein DNA-binding protein</fullName>
    </recommendedName>
</protein>